<keyword evidence="1" id="KW-0812">Transmembrane</keyword>
<sequence>MLMSKLAKPMSQACCQGTRVLQLKSVVVVCSVIPPHTTVFRSAQCPSSPTPVVFFFVFVLYFVLLGVSAVQNHTSAFSTVVAGGYGGGRSGFVFRPRRPLFGRGSSGLGGHSSGCCCDSADLAPFFMVLVSLHVFLFCFCSVGWCGVLDLAMGRSCGGGRR</sequence>
<protein>
    <submittedName>
        <fullName evidence="2">Uncharacterized protein</fullName>
    </submittedName>
</protein>
<dbReference type="EMBL" id="ASHM01062322">
    <property type="protein sequence ID" value="PNX90277.1"/>
    <property type="molecule type" value="Genomic_DNA"/>
</dbReference>
<evidence type="ECO:0000313" key="2">
    <source>
        <dbReference type="EMBL" id="PNX90277.1"/>
    </source>
</evidence>
<keyword evidence="1" id="KW-0472">Membrane</keyword>
<feature type="transmembrane region" description="Helical" evidence="1">
    <location>
        <begin position="128"/>
        <end position="151"/>
    </location>
</feature>
<feature type="transmembrane region" description="Helical" evidence="1">
    <location>
        <begin position="51"/>
        <end position="70"/>
    </location>
</feature>
<dbReference type="Proteomes" id="UP000236291">
    <property type="component" value="Unassembled WGS sequence"/>
</dbReference>
<proteinExistence type="predicted"/>
<evidence type="ECO:0000313" key="3">
    <source>
        <dbReference type="Proteomes" id="UP000236291"/>
    </source>
</evidence>
<evidence type="ECO:0000256" key="1">
    <source>
        <dbReference type="SAM" id="Phobius"/>
    </source>
</evidence>
<accession>A0A2K3MHL5</accession>
<keyword evidence="1" id="KW-1133">Transmembrane helix</keyword>
<gene>
    <name evidence="2" type="ORF">L195_g046400</name>
</gene>
<organism evidence="2 3">
    <name type="scientific">Trifolium pratense</name>
    <name type="common">Red clover</name>
    <dbReference type="NCBI Taxonomy" id="57577"/>
    <lineage>
        <taxon>Eukaryota</taxon>
        <taxon>Viridiplantae</taxon>
        <taxon>Streptophyta</taxon>
        <taxon>Embryophyta</taxon>
        <taxon>Tracheophyta</taxon>
        <taxon>Spermatophyta</taxon>
        <taxon>Magnoliopsida</taxon>
        <taxon>eudicotyledons</taxon>
        <taxon>Gunneridae</taxon>
        <taxon>Pentapetalae</taxon>
        <taxon>rosids</taxon>
        <taxon>fabids</taxon>
        <taxon>Fabales</taxon>
        <taxon>Fabaceae</taxon>
        <taxon>Papilionoideae</taxon>
        <taxon>50 kb inversion clade</taxon>
        <taxon>NPAAA clade</taxon>
        <taxon>Hologalegina</taxon>
        <taxon>IRL clade</taxon>
        <taxon>Trifolieae</taxon>
        <taxon>Trifolium</taxon>
    </lineage>
</organism>
<name>A0A2K3MHL5_TRIPR</name>
<dbReference type="AlphaFoldDB" id="A0A2K3MHL5"/>
<reference evidence="2 3" key="2">
    <citation type="journal article" date="2017" name="Front. Plant Sci.">
        <title>Gene Classification and Mining of Molecular Markers Useful in Red Clover (Trifolium pratense) Breeding.</title>
        <authorList>
            <person name="Istvanek J."/>
            <person name="Dluhosova J."/>
            <person name="Dluhos P."/>
            <person name="Patkova L."/>
            <person name="Nedelnik J."/>
            <person name="Repkova J."/>
        </authorList>
    </citation>
    <scope>NUCLEOTIDE SEQUENCE [LARGE SCALE GENOMIC DNA]</scope>
    <source>
        <strain evidence="3">cv. Tatra</strain>
        <tissue evidence="2">Young leaves</tissue>
    </source>
</reference>
<reference evidence="2 3" key="1">
    <citation type="journal article" date="2014" name="Am. J. Bot.">
        <title>Genome assembly and annotation for red clover (Trifolium pratense; Fabaceae).</title>
        <authorList>
            <person name="Istvanek J."/>
            <person name="Jaros M."/>
            <person name="Krenek A."/>
            <person name="Repkova J."/>
        </authorList>
    </citation>
    <scope>NUCLEOTIDE SEQUENCE [LARGE SCALE GENOMIC DNA]</scope>
    <source>
        <strain evidence="3">cv. Tatra</strain>
        <tissue evidence="2">Young leaves</tissue>
    </source>
</reference>
<comment type="caution">
    <text evidence="2">The sequence shown here is derived from an EMBL/GenBank/DDBJ whole genome shotgun (WGS) entry which is preliminary data.</text>
</comment>